<keyword evidence="11" id="KW-1185">Reference proteome</keyword>
<accession>A0ABM8E5E8</accession>
<dbReference type="PANTHER" id="PTHR34001">
    <property type="entry name" value="BLL7405 PROTEIN"/>
    <property type="match status" value="1"/>
</dbReference>
<feature type="region of interest" description="Disordered" evidence="8">
    <location>
        <begin position="264"/>
        <end position="287"/>
    </location>
</feature>
<gene>
    <name evidence="10" type="ORF">SS37A_05730</name>
</gene>
<evidence type="ECO:0000313" key="11">
    <source>
        <dbReference type="Proteomes" id="UP001317629"/>
    </source>
</evidence>
<dbReference type="InterPro" id="IPR038673">
    <property type="entry name" value="OprB_sf"/>
</dbReference>
<evidence type="ECO:0000256" key="7">
    <source>
        <dbReference type="RuleBase" id="RU363072"/>
    </source>
</evidence>
<evidence type="ECO:0000256" key="5">
    <source>
        <dbReference type="ARBA" id="ARBA00023237"/>
    </source>
</evidence>
<evidence type="ECO:0000256" key="8">
    <source>
        <dbReference type="SAM" id="MobiDB-lite"/>
    </source>
</evidence>
<dbReference type="Proteomes" id="UP001317629">
    <property type="component" value="Chromosome"/>
</dbReference>
<evidence type="ECO:0000313" key="10">
    <source>
        <dbReference type="EMBL" id="BDV33044.1"/>
    </source>
</evidence>
<sequence length="709" mass="76499">MKFLRQSGSALLLGSALLASFTARAAEPATADFAPASDFTWAGMYIGASLGAGFPLHGGERLQAGSGFTSTVFDLYPASVTRTGVTVGAQAGYNWQRGPWVWGIETDFGLLDGRRGPTGIYGASPAYGGLPFFTQTSHSSANYYATIRGRAGVAFNRALLYVTGGVAAGGSRGPATLSIAGVEFSAPWSQSSRMKYVLGAGFEYAFAKDWSARAEYLFLNQSLNTHLFDGGAGFAYASRVRNENHILRFGLNYHFGDENRIPGSIDYGKRQNGGNEGDKGGNGDAPERYSVHAQTTLVAQGYPRFRAQYDGANSFPSGGKANVGSTTNAFLGLRLWEGGAVYLNPEIDQGYGLANSVGSAAYVDSAVAKVGRAAPYMRFQRYFLRQIIGLSDGERSRDPDEGSHSEVLESTQNQISGLVDKDRIIITLGKFAVGDVFDDNIYAHDPTTGFLNFAFNTMGAFDYAADSWGYTHGLAVEWKQDWWTARGGVFQLSKIPNGLDIEPQLFRQFMGVGEIEARYALFNQPGAIKFLLYGDNGYLSKVNDLIDYALMTGQLPPQVGPARRRAVKMGGGINIKQQLMPNLGFFLRASMTDGRYETVDYTDVDRQLSMGLVAAGALWGRDDDEIGVAGALSGLHGDRVRYFGLGGTSVYIGDGALSYAGEKNIEAYYKLGFGKNMDATFDYQLIVDPAHNAARGPINVFALRLRAAF</sequence>
<feature type="compositionally biased region" description="Basic and acidic residues" evidence="8">
    <location>
        <begin position="276"/>
        <end position="287"/>
    </location>
</feature>
<dbReference type="Gene3D" id="2.40.160.180">
    <property type="entry name" value="Carbohydrate-selective porin OprB"/>
    <property type="match status" value="1"/>
</dbReference>
<proteinExistence type="inferred from homology"/>
<reference evidence="10 11" key="1">
    <citation type="journal article" date="2023" name="Int. J. Syst. Evol. Microbiol.">
        <title>Methylocystis iwaonis sp. nov., a type II methane-oxidizing bacterium from surface soil of a rice paddy field in Japan, and emended description of the genus Methylocystis (ex Whittenbury et al. 1970) Bowman et al. 1993.</title>
        <authorList>
            <person name="Kaise H."/>
            <person name="Sawadogo J.B."/>
            <person name="Alam M.S."/>
            <person name="Ueno C."/>
            <person name="Dianou D."/>
            <person name="Shinjo R."/>
            <person name="Asakawa S."/>
        </authorList>
    </citation>
    <scope>NUCLEOTIDE SEQUENCE [LARGE SCALE GENOMIC DNA]</scope>
    <source>
        <strain evidence="10 11">SS37A-Re</strain>
    </source>
</reference>
<dbReference type="InterPro" id="IPR027385">
    <property type="entry name" value="Beta-barrel_OMP"/>
</dbReference>
<dbReference type="Pfam" id="PF04966">
    <property type="entry name" value="OprB"/>
    <property type="match status" value="1"/>
</dbReference>
<evidence type="ECO:0000256" key="4">
    <source>
        <dbReference type="ARBA" id="ARBA00023136"/>
    </source>
</evidence>
<dbReference type="InterPro" id="IPR011250">
    <property type="entry name" value="OMP/PagP_B-barrel"/>
</dbReference>
<evidence type="ECO:0000256" key="2">
    <source>
        <dbReference type="ARBA" id="ARBA00008769"/>
    </source>
</evidence>
<comment type="similarity">
    <text evidence="2 7">Belongs to the OprB family.</text>
</comment>
<dbReference type="PANTHER" id="PTHR34001:SF3">
    <property type="entry name" value="BLL7405 PROTEIN"/>
    <property type="match status" value="1"/>
</dbReference>
<keyword evidence="4" id="KW-0472">Membrane</keyword>
<feature type="signal peptide" evidence="7">
    <location>
        <begin position="1"/>
        <end position="25"/>
    </location>
</feature>
<dbReference type="SUPFAM" id="SSF56925">
    <property type="entry name" value="OMPA-like"/>
    <property type="match status" value="1"/>
</dbReference>
<dbReference type="EMBL" id="AP027142">
    <property type="protein sequence ID" value="BDV33044.1"/>
    <property type="molecule type" value="Genomic_DNA"/>
</dbReference>
<keyword evidence="5" id="KW-0998">Cell outer membrane</keyword>
<dbReference type="RefSeq" id="WP_281930334.1">
    <property type="nucleotide sequence ID" value="NZ_AP027142.1"/>
</dbReference>
<evidence type="ECO:0000256" key="3">
    <source>
        <dbReference type="ARBA" id="ARBA00022729"/>
    </source>
</evidence>
<comment type="subcellular location">
    <subcellularLocation>
        <location evidence="1">Cell outer membrane</location>
    </subcellularLocation>
</comment>
<name>A0ABM8E5E8_9HYPH</name>
<keyword evidence="3 7" id="KW-0732">Signal</keyword>
<evidence type="ECO:0000259" key="9">
    <source>
        <dbReference type="Pfam" id="PF13505"/>
    </source>
</evidence>
<dbReference type="InterPro" id="IPR007049">
    <property type="entry name" value="Carb-sel_porin_OprB"/>
</dbReference>
<comment type="similarity">
    <text evidence="6">Belongs to the Omp25/RopB family.</text>
</comment>
<feature type="domain" description="Outer membrane protein beta-barrel" evidence="9">
    <location>
        <begin position="16"/>
        <end position="255"/>
    </location>
</feature>
<evidence type="ECO:0000256" key="1">
    <source>
        <dbReference type="ARBA" id="ARBA00004442"/>
    </source>
</evidence>
<evidence type="ECO:0000256" key="6">
    <source>
        <dbReference type="ARBA" id="ARBA00038306"/>
    </source>
</evidence>
<dbReference type="InterPro" id="IPR051692">
    <property type="entry name" value="OMP-like"/>
</dbReference>
<feature type="chain" id="PRO_5044998664" evidence="7">
    <location>
        <begin position="26"/>
        <end position="709"/>
    </location>
</feature>
<dbReference type="Pfam" id="PF13505">
    <property type="entry name" value="OMP_b-brl"/>
    <property type="match status" value="1"/>
</dbReference>
<dbReference type="Gene3D" id="2.40.160.20">
    <property type="match status" value="1"/>
</dbReference>
<organism evidence="10 11">
    <name type="scientific">Methylocystis iwaonis</name>
    <dbReference type="NCBI Taxonomy" id="2885079"/>
    <lineage>
        <taxon>Bacteria</taxon>
        <taxon>Pseudomonadati</taxon>
        <taxon>Pseudomonadota</taxon>
        <taxon>Alphaproteobacteria</taxon>
        <taxon>Hyphomicrobiales</taxon>
        <taxon>Methylocystaceae</taxon>
        <taxon>Methylocystis</taxon>
    </lineage>
</organism>
<protein>
    <submittedName>
        <fullName evidence="10">Porin</fullName>
    </submittedName>
</protein>